<organism evidence="5 6">
    <name type="scientific">Pararhodobacter aggregans</name>
    <dbReference type="NCBI Taxonomy" id="404875"/>
    <lineage>
        <taxon>Bacteria</taxon>
        <taxon>Pseudomonadati</taxon>
        <taxon>Pseudomonadota</taxon>
        <taxon>Alphaproteobacteria</taxon>
        <taxon>Rhodobacterales</taxon>
        <taxon>Paracoccaceae</taxon>
        <taxon>Pararhodobacter</taxon>
    </lineage>
</organism>
<protein>
    <submittedName>
        <fullName evidence="5">Glycosyl transferase</fullName>
    </submittedName>
</protein>
<dbReference type="RefSeq" id="WP_107754349.1">
    <property type="nucleotide sequence ID" value="NZ_QBKF01000013.1"/>
</dbReference>
<keyword evidence="3 5" id="KW-0808">Transferase</keyword>
<evidence type="ECO:0000256" key="1">
    <source>
        <dbReference type="ARBA" id="ARBA00006739"/>
    </source>
</evidence>
<dbReference type="PANTHER" id="PTHR43179:SF12">
    <property type="entry name" value="GALACTOFURANOSYLTRANSFERASE GLFT2"/>
    <property type="match status" value="1"/>
</dbReference>
<dbReference type="AlphaFoldDB" id="A0A2T7ULF4"/>
<keyword evidence="4" id="KW-0472">Membrane</keyword>
<evidence type="ECO:0000256" key="4">
    <source>
        <dbReference type="SAM" id="Phobius"/>
    </source>
</evidence>
<keyword evidence="2" id="KW-0328">Glycosyltransferase</keyword>
<dbReference type="Proteomes" id="UP000244810">
    <property type="component" value="Unassembled WGS sequence"/>
</dbReference>
<dbReference type="Gene3D" id="3.90.550.10">
    <property type="entry name" value="Spore Coat Polysaccharide Biosynthesis Protein SpsA, Chain A"/>
    <property type="match status" value="1"/>
</dbReference>
<evidence type="ECO:0000313" key="6">
    <source>
        <dbReference type="Proteomes" id="UP000244810"/>
    </source>
</evidence>
<keyword evidence="4" id="KW-1133">Transmembrane helix</keyword>
<reference evidence="5 6" key="1">
    <citation type="journal article" date="2011" name="Syst. Appl. Microbiol.">
        <title>Defluviimonas denitrificans gen. nov., sp. nov., and Pararhodobacter aggregans gen. nov., sp. nov., non-phototrophic Rhodobacteraceae from the biofilter of a marine aquaculture.</title>
        <authorList>
            <person name="Foesel B.U."/>
            <person name="Drake H.L."/>
            <person name="Schramm A."/>
        </authorList>
    </citation>
    <scope>NUCLEOTIDE SEQUENCE [LARGE SCALE GENOMIC DNA]</scope>
    <source>
        <strain evidence="5 6">D1-19</strain>
    </source>
</reference>
<dbReference type="EMBL" id="QDDR01000014">
    <property type="protein sequence ID" value="PVE45479.1"/>
    <property type="molecule type" value="Genomic_DNA"/>
</dbReference>
<proteinExistence type="inferred from homology"/>
<evidence type="ECO:0000256" key="3">
    <source>
        <dbReference type="ARBA" id="ARBA00022679"/>
    </source>
</evidence>
<sequence>MNSVLCVILNWRTAEMTLKATEAALVAMEGIPGAITIVDNDSQDGSFEAMTEAAKDWPRVRVIQSGRNGGYGAGNNVGIRAGLPDGTSPDYVYILNSDAFPAPDAIRALVDYLDTHPEVGFAGSHIHGEDGEPHTTAFRFPSIASEFEGAAKTGPVSKLLKNAIVAPPLPTQTTRVDWLAGASVLMRQAVLDQIGLFDETFFLYFEETDLCRRAAMASWPTVYVVESRVMHLGSVSTGMKEWRRVPDYWFRSRRYYFEKNHGALYAMAATLAHVAGLGIYGARVLVQRKPKVNPPYFLRDLLKHSFGSRPAKRLVQES</sequence>
<keyword evidence="6" id="KW-1185">Reference proteome</keyword>
<comment type="similarity">
    <text evidence="1">Belongs to the glycosyltransferase 2 family.</text>
</comment>
<dbReference type="SUPFAM" id="SSF53448">
    <property type="entry name" value="Nucleotide-diphospho-sugar transferases"/>
    <property type="match status" value="1"/>
</dbReference>
<dbReference type="InterPro" id="IPR029044">
    <property type="entry name" value="Nucleotide-diphossugar_trans"/>
</dbReference>
<keyword evidence="4" id="KW-0812">Transmembrane</keyword>
<accession>A0A2T7ULF4</accession>
<gene>
    <name evidence="5" type="ORF">DDE23_20870</name>
</gene>
<comment type="caution">
    <text evidence="5">The sequence shown here is derived from an EMBL/GenBank/DDBJ whole genome shotgun (WGS) entry which is preliminary data.</text>
</comment>
<name>A0A2T7ULF4_9RHOB</name>
<dbReference type="CDD" id="cd04186">
    <property type="entry name" value="GT_2_like_c"/>
    <property type="match status" value="1"/>
</dbReference>
<dbReference type="OrthoDB" id="9771846at2"/>
<dbReference type="Pfam" id="PF13641">
    <property type="entry name" value="Glyco_tranf_2_3"/>
    <property type="match status" value="1"/>
</dbReference>
<feature type="transmembrane region" description="Helical" evidence="4">
    <location>
        <begin position="262"/>
        <end position="282"/>
    </location>
</feature>
<dbReference type="GO" id="GO:0016757">
    <property type="term" value="F:glycosyltransferase activity"/>
    <property type="evidence" value="ECO:0007669"/>
    <property type="project" value="UniProtKB-KW"/>
</dbReference>
<dbReference type="PANTHER" id="PTHR43179">
    <property type="entry name" value="RHAMNOSYLTRANSFERASE WBBL"/>
    <property type="match status" value="1"/>
</dbReference>
<evidence type="ECO:0000313" key="5">
    <source>
        <dbReference type="EMBL" id="PVE45479.1"/>
    </source>
</evidence>
<evidence type="ECO:0000256" key="2">
    <source>
        <dbReference type="ARBA" id="ARBA00022676"/>
    </source>
</evidence>